<dbReference type="GO" id="GO:0005829">
    <property type="term" value="C:cytosol"/>
    <property type="evidence" value="ECO:0007669"/>
    <property type="project" value="TreeGrafter"/>
</dbReference>
<evidence type="ECO:0000256" key="3">
    <source>
        <dbReference type="ARBA" id="ARBA00022833"/>
    </source>
</evidence>
<feature type="binding site" evidence="8">
    <location>
        <position position="86"/>
    </location>
    <ligand>
        <name>Fe cation</name>
        <dbReference type="ChEBI" id="CHEBI:24875"/>
    </ligand>
</feature>
<evidence type="ECO:0000313" key="11">
    <source>
        <dbReference type="Proteomes" id="UP000191135"/>
    </source>
</evidence>
<comment type="similarity">
    <text evidence="1 9">Belongs to the Fur family.</text>
</comment>
<evidence type="ECO:0000256" key="8">
    <source>
        <dbReference type="PIRSR" id="PIRSR602481-2"/>
    </source>
</evidence>
<evidence type="ECO:0000256" key="2">
    <source>
        <dbReference type="ARBA" id="ARBA00022491"/>
    </source>
</evidence>
<dbReference type="InterPro" id="IPR002481">
    <property type="entry name" value="FUR"/>
</dbReference>
<dbReference type="InterPro" id="IPR043135">
    <property type="entry name" value="Fur_C"/>
</dbReference>
<dbReference type="PANTHER" id="PTHR33202:SF6">
    <property type="entry name" value="ZINC UPTAKE REGULATION PROTEIN"/>
    <property type="match status" value="1"/>
</dbReference>
<dbReference type="STRING" id="1122214.Mame_02514"/>
<keyword evidence="5 9" id="KW-0238">DNA-binding</keyword>
<protein>
    <recommendedName>
        <fullName evidence="9">Ferric uptake regulation protein</fullName>
    </recommendedName>
</protein>
<keyword evidence="2 9" id="KW-0678">Repressor</keyword>
<accession>A0A1U9Z2C4</accession>
<dbReference type="GO" id="GO:1900376">
    <property type="term" value="P:regulation of secondary metabolite biosynthetic process"/>
    <property type="evidence" value="ECO:0007669"/>
    <property type="project" value="TreeGrafter"/>
</dbReference>
<evidence type="ECO:0000256" key="1">
    <source>
        <dbReference type="ARBA" id="ARBA00007957"/>
    </source>
</evidence>
<dbReference type="SUPFAM" id="SSF46785">
    <property type="entry name" value="Winged helix' DNA-binding domain"/>
    <property type="match status" value="1"/>
</dbReference>
<dbReference type="PANTHER" id="PTHR33202">
    <property type="entry name" value="ZINC UPTAKE REGULATION PROTEIN"/>
    <property type="match status" value="1"/>
</dbReference>
<sequence>MKTRDDMKRPDEKLTRNQALVFDCLSGSEAPISAYTILDRLRDQGFKAPLQVYRALEKLTEAGLVHRLESLNAYVACAHPHQDCSHHGMTAFAICEGCGAVIEFHAHDIEEALGRLARSKGFRPGAMTVEMRGLCAACASGEA</sequence>
<keyword evidence="4 9" id="KW-0805">Transcription regulation</keyword>
<dbReference type="InterPro" id="IPR036388">
    <property type="entry name" value="WH-like_DNA-bd_sf"/>
</dbReference>
<feature type="binding site" evidence="7">
    <location>
        <position position="95"/>
    </location>
    <ligand>
        <name>Zn(2+)</name>
        <dbReference type="ChEBI" id="CHEBI:29105"/>
    </ligand>
</feature>
<proteinExistence type="inferred from homology"/>
<comment type="cofactor">
    <cofactor evidence="8">
        <name>Mn(2+)</name>
        <dbReference type="ChEBI" id="CHEBI:29035"/>
    </cofactor>
    <cofactor evidence="8">
        <name>Fe(2+)</name>
        <dbReference type="ChEBI" id="CHEBI:29033"/>
    </cofactor>
    <text evidence="8">Binds 1 Mn(2+) or Fe(2+) ion per subunit.</text>
</comment>
<dbReference type="GO" id="GO:0000976">
    <property type="term" value="F:transcription cis-regulatory region binding"/>
    <property type="evidence" value="ECO:0007669"/>
    <property type="project" value="TreeGrafter"/>
</dbReference>
<evidence type="ECO:0000256" key="4">
    <source>
        <dbReference type="ARBA" id="ARBA00023015"/>
    </source>
</evidence>
<dbReference type="Gene3D" id="3.30.1490.190">
    <property type="match status" value="1"/>
</dbReference>
<evidence type="ECO:0000313" key="10">
    <source>
        <dbReference type="EMBL" id="AQZ51841.1"/>
    </source>
</evidence>
<evidence type="ECO:0000256" key="9">
    <source>
        <dbReference type="RuleBase" id="RU364037"/>
    </source>
</evidence>
<dbReference type="CDD" id="cd07153">
    <property type="entry name" value="Fur_like"/>
    <property type="match status" value="1"/>
</dbReference>
<dbReference type="Gene3D" id="1.10.10.10">
    <property type="entry name" value="Winged helix-like DNA-binding domain superfamily/Winged helix DNA-binding domain"/>
    <property type="match status" value="1"/>
</dbReference>
<keyword evidence="11" id="KW-1185">Reference proteome</keyword>
<comment type="subunit">
    <text evidence="9">Homodimer.</text>
</comment>
<comment type="subcellular location">
    <subcellularLocation>
        <location evidence="9">Cytoplasm</location>
    </subcellularLocation>
</comment>
<gene>
    <name evidence="10" type="primary">zur</name>
    <name evidence="9" type="synonym">fur</name>
    <name evidence="10" type="ORF">Mame_02514</name>
</gene>
<keyword evidence="7 9" id="KW-0479">Metal-binding</keyword>
<name>A0A1U9Z2C4_9HYPH</name>
<dbReference type="Proteomes" id="UP000191135">
    <property type="component" value="Chromosome"/>
</dbReference>
<dbReference type="GO" id="GO:0003700">
    <property type="term" value="F:DNA-binding transcription factor activity"/>
    <property type="evidence" value="ECO:0007669"/>
    <property type="project" value="UniProtKB-UniRule"/>
</dbReference>
<dbReference type="GO" id="GO:0045892">
    <property type="term" value="P:negative regulation of DNA-templated transcription"/>
    <property type="evidence" value="ECO:0007669"/>
    <property type="project" value="TreeGrafter"/>
</dbReference>
<evidence type="ECO:0000256" key="7">
    <source>
        <dbReference type="PIRSR" id="PIRSR602481-1"/>
    </source>
</evidence>
<organism evidence="10 11">
    <name type="scientific">Martelella mediterranea DSM 17316</name>
    <dbReference type="NCBI Taxonomy" id="1122214"/>
    <lineage>
        <taxon>Bacteria</taxon>
        <taxon>Pseudomonadati</taxon>
        <taxon>Pseudomonadota</taxon>
        <taxon>Alphaproteobacteria</taxon>
        <taxon>Hyphomicrobiales</taxon>
        <taxon>Aurantimonadaceae</taxon>
        <taxon>Martelella</taxon>
    </lineage>
</organism>
<dbReference type="Pfam" id="PF01475">
    <property type="entry name" value="FUR"/>
    <property type="match status" value="1"/>
</dbReference>
<dbReference type="InterPro" id="IPR036390">
    <property type="entry name" value="WH_DNA-bd_sf"/>
</dbReference>
<dbReference type="KEGG" id="mmed:Mame_02514"/>
<dbReference type="GO" id="GO:0008270">
    <property type="term" value="F:zinc ion binding"/>
    <property type="evidence" value="ECO:0007669"/>
    <property type="project" value="TreeGrafter"/>
</dbReference>
<keyword evidence="3 7" id="KW-0862">Zinc</keyword>
<keyword evidence="8 9" id="KW-0408">Iron</keyword>
<feature type="binding site" evidence="7">
    <location>
        <position position="135"/>
    </location>
    <ligand>
        <name>Zn(2+)</name>
        <dbReference type="ChEBI" id="CHEBI:29105"/>
    </ligand>
</feature>
<evidence type="ECO:0000256" key="6">
    <source>
        <dbReference type="ARBA" id="ARBA00023163"/>
    </source>
</evidence>
<feature type="binding site" evidence="7">
    <location>
        <position position="98"/>
    </location>
    <ligand>
        <name>Zn(2+)</name>
        <dbReference type="ChEBI" id="CHEBI:29105"/>
    </ligand>
</feature>
<dbReference type="AlphaFoldDB" id="A0A1U9Z2C4"/>
<evidence type="ECO:0000256" key="5">
    <source>
        <dbReference type="ARBA" id="ARBA00023125"/>
    </source>
</evidence>
<keyword evidence="9" id="KW-0963">Cytoplasm</keyword>
<feature type="binding site" evidence="7">
    <location>
        <position position="138"/>
    </location>
    <ligand>
        <name>Zn(2+)</name>
        <dbReference type="ChEBI" id="CHEBI:29105"/>
    </ligand>
</feature>
<keyword evidence="6 9" id="KW-0804">Transcription</keyword>
<reference evidence="10 11" key="1">
    <citation type="submission" date="2017-03" db="EMBL/GenBank/DDBJ databases">
        <title>Foreign affairs: Plasmid Transfer between Roseobacters and Rhizobia.</title>
        <authorList>
            <person name="Bartling P."/>
            <person name="Bunk B."/>
            <person name="Overmann J."/>
            <person name="Brinkmann H."/>
            <person name="Petersen J."/>
        </authorList>
    </citation>
    <scope>NUCLEOTIDE SEQUENCE [LARGE SCALE GENOMIC DNA]</scope>
    <source>
        <strain evidence="10 11">MACL11</strain>
    </source>
</reference>
<feature type="binding site" evidence="8">
    <location>
        <position position="110"/>
    </location>
    <ligand>
        <name>Fe cation</name>
        <dbReference type="ChEBI" id="CHEBI:24875"/>
    </ligand>
</feature>
<dbReference type="EMBL" id="CP020330">
    <property type="protein sequence ID" value="AQZ51841.1"/>
    <property type="molecule type" value="Genomic_DNA"/>
</dbReference>
<comment type="cofactor">
    <cofactor evidence="7">
        <name>Zn(2+)</name>
        <dbReference type="ChEBI" id="CHEBI:29105"/>
    </cofactor>
    <text evidence="7">Binds 1 zinc ion per subunit.</text>
</comment>
<dbReference type="eggNOG" id="COG0735">
    <property type="taxonomic scope" value="Bacteria"/>
</dbReference>